<dbReference type="InterPro" id="IPR010982">
    <property type="entry name" value="Lambda_DNA-bd_dom_sf"/>
</dbReference>
<evidence type="ECO:0000313" key="7">
    <source>
        <dbReference type="Proteomes" id="UP000184089"/>
    </source>
</evidence>
<name>A0AAQ1RX90_9FIRM</name>
<dbReference type="InterPro" id="IPR000843">
    <property type="entry name" value="HTH_LacI"/>
</dbReference>
<dbReference type="Gene3D" id="3.40.50.2300">
    <property type="match status" value="2"/>
</dbReference>
<gene>
    <name evidence="5" type="ORF">GT747_13750</name>
    <name evidence="6" type="ORF">SAMN05444424_2916</name>
</gene>
<dbReference type="InterPro" id="IPR028082">
    <property type="entry name" value="Peripla_BP_I"/>
</dbReference>
<keyword evidence="1" id="KW-0805">Transcription regulation</keyword>
<evidence type="ECO:0000313" key="5">
    <source>
        <dbReference type="EMBL" id="MZL70813.1"/>
    </source>
</evidence>
<dbReference type="GO" id="GO:0003700">
    <property type="term" value="F:DNA-binding transcription factor activity"/>
    <property type="evidence" value="ECO:0007669"/>
    <property type="project" value="TreeGrafter"/>
</dbReference>
<feature type="domain" description="HTH lacI-type" evidence="4">
    <location>
        <begin position="2"/>
        <end position="56"/>
    </location>
</feature>
<dbReference type="RefSeq" id="WP_044992987.1">
    <property type="nucleotide sequence ID" value="NZ_FQVY01000007.1"/>
</dbReference>
<dbReference type="SMART" id="SM00354">
    <property type="entry name" value="HTH_LACI"/>
    <property type="match status" value="1"/>
</dbReference>
<dbReference type="EMBL" id="FQVY01000007">
    <property type="protein sequence ID" value="SHG65714.1"/>
    <property type="molecule type" value="Genomic_DNA"/>
</dbReference>
<sequence>MATLKEVAKLAGVNISTASRALNDSPSISAATKVRVRQAAEELGYRPNLSARALSGKGTGAIALVVSDIMSPVWNILAGGACDAASAASVPALLYCAETDADYLDRVLPEMISTGAAGAVLGLHLSEEAQRKTEASGLPAVLAECFPLAGLPAVYSSRYDAAREAAAYLQQKGAKTVVLVTVPGFDMAYNKGCADALKDTGARLRVLTGPNTYQAGFALGYSLADELYGPTGIVAVCDGQALGVQHALQNRGVRVPQDCAILSLEDSVLATATYPGLTTMSKPLYRIGAKAAEKLLLKIKGQPVESECLRHTLTVRKSTL</sequence>
<dbReference type="SUPFAM" id="SSF53822">
    <property type="entry name" value="Periplasmic binding protein-like I"/>
    <property type="match status" value="1"/>
</dbReference>
<dbReference type="Pfam" id="PF00356">
    <property type="entry name" value="LacI"/>
    <property type="match status" value="1"/>
</dbReference>
<dbReference type="InterPro" id="IPR046335">
    <property type="entry name" value="LacI/GalR-like_sensor"/>
</dbReference>
<dbReference type="PROSITE" id="PS50932">
    <property type="entry name" value="HTH_LACI_2"/>
    <property type="match status" value="1"/>
</dbReference>
<dbReference type="Pfam" id="PF13377">
    <property type="entry name" value="Peripla_BP_3"/>
    <property type="match status" value="1"/>
</dbReference>
<protein>
    <submittedName>
        <fullName evidence="5">Substrate-binding domain-containing protein</fullName>
    </submittedName>
    <submittedName>
        <fullName evidence="6">Transcriptional regulator, LacI family</fullName>
    </submittedName>
</protein>
<dbReference type="CDD" id="cd01392">
    <property type="entry name" value="HTH_LacI"/>
    <property type="match status" value="1"/>
</dbReference>
<dbReference type="PANTHER" id="PTHR30146">
    <property type="entry name" value="LACI-RELATED TRANSCRIPTIONAL REPRESSOR"/>
    <property type="match status" value="1"/>
</dbReference>
<evidence type="ECO:0000313" key="8">
    <source>
        <dbReference type="Proteomes" id="UP000474718"/>
    </source>
</evidence>
<dbReference type="GO" id="GO:0000976">
    <property type="term" value="F:transcription cis-regulatory region binding"/>
    <property type="evidence" value="ECO:0007669"/>
    <property type="project" value="TreeGrafter"/>
</dbReference>
<dbReference type="EMBL" id="WWVX01000011">
    <property type="protein sequence ID" value="MZL70813.1"/>
    <property type="molecule type" value="Genomic_DNA"/>
</dbReference>
<evidence type="ECO:0000259" key="4">
    <source>
        <dbReference type="PROSITE" id="PS50932"/>
    </source>
</evidence>
<comment type="caution">
    <text evidence="6">The sequence shown here is derived from an EMBL/GenBank/DDBJ whole genome shotgun (WGS) entry which is preliminary data.</text>
</comment>
<keyword evidence="8" id="KW-1185">Reference proteome</keyword>
<keyword evidence="3" id="KW-0804">Transcription</keyword>
<dbReference type="Proteomes" id="UP000474718">
    <property type="component" value="Unassembled WGS sequence"/>
</dbReference>
<evidence type="ECO:0000313" key="6">
    <source>
        <dbReference type="EMBL" id="SHG65714.1"/>
    </source>
</evidence>
<reference evidence="5 8" key="3">
    <citation type="journal article" date="2019" name="Nat. Med.">
        <title>A library of human gut bacterial isolates paired with longitudinal multiomics data enables mechanistic microbiome research.</title>
        <authorList>
            <person name="Poyet M."/>
            <person name="Groussin M."/>
            <person name="Gibbons S.M."/>
            <person name="Avila-Pacheco J."/>
            <person name="Jiang X."/>
            <person name="Kearney S.M."/>
            <person name="Perrotta A.R."/>
            <person name="Berdy B."/>
            <person name="Zhao S."/>
            <person name="Lieberman T.D."/>
            <person name="Swanson P.K."/>
            <person name="Smith M."/>
            <person name="Roesemann S."/>
            <person name="Alexander J.E."/>
            <person name="Rich S.A."/>
            <person name="Livny J."/>
            <person name="Vlamakis H."/>
            <person name="Clish C."/>
            <person name="Bullock K."/>
            <person name="Deik A."/>
            <person name="Scott J."/>
            <person name="Pierce K.A."/>
            <person name="Xavier R.J."/>
            <person name="Alm E.J."/>
        </authorList>
    </citation>
    <scope>NUCLEOTIDE SEQUENCE [LARGE SCALE GENOMIC DNA]</scope>
    <source>
        <strain evidence="5 8">BIOML-A2</strain>
    </source>
</reference>
<dbReference type="Gene3D" id="1.10.260.40">
    <property type="entry name" value="lambda repressor-like DNA-binding domains"/>
    <property type="match status" value="1"/>
</dbReference>
<dbReference type="SUPFAM" id="SSF47413">
    <property type="entry name" value="lambda repressor-like DNA-binding domains"/>
    <property type="match status" value="1"/>
</dbReference>
<keyword evidence="2" id="KW-0238">DNA-binding</keyword>
<dbReference type="PANTHER" id="PTHR30146:SF150">
    <property type="entry name" value="ARABINOSE METABOLISM TRANSCRIPTIONAL REPRESSOR"/>
    <property type="match status" value="1"/>
</dbReference>
<dbReference type="Proteomes" id="UP000184089">
    <property type="component" value="Unassembled WGS sequence"/>
</dbReference>
<accession>A0AAQ1RX90</accession>
<evidence type="ECO:0000256" key="1">
    <source>
        <dbReference type="ARBA" id="ARBA00023015"/>
    </source>
</evidence>
<reference evidence="6" key="2">
    <citation type="submission" date="2016-11" db="EMBL/GenBank/DDBJ databases">
        <authorList>
            <person name="Varghese N."/>
            <person name="Submissions S."/>
        </authorList>
    </citation>
    <scope>NUCLEOTIDE SEQUENCE</scope>
    <source>
        <strain evidence="6">DSM 4029</strain>
    </source>
</reference>
<organism evidence="6 7">
    <name type="scientific">Bittarella massiliensis</name>
    <name type="common">ex Durand et al. 2017</name>
    <dbReference type="NCBI Taxonomy" id="1720313"/>
    <lineage>
        <taxon>Bacteria</taxon>
        <taxon>Bacillati</taxon>
        <taxon>Bacillota</taxon>
        <taxon>Clostridia</taxon>
        <taxon>Eubacteriales</taxon>
        <taxon>Oscillospiraceae</taxon>
        <taxon>Bittarella (ex Durand et al. 2017)</taxon>
    </lineage>
</organism>
<evidence type="ECO:0000256" key="2">
    <source>
        <dbReference type="ARBA" id="ARBA00023125"/>
    </source>
</evidence>
<evidence type="ECO:0000256" key="3">
    <source>
        <dbReference type="ARBA" id="ARBA00023163"/>
    </source>
</evidence>
<reference evidence="7" key="1">
    <citation type="submission" date="2016-11" db="EMBL/GenBank/DDBJ databases">
        <authorList>
            <person name="Jaros S."/>
            <person name="Januszkiewicz K."/>
            <person name="Wedrychowicz H."/>
        </authorList>
    </citation>
    <scope>NUCLEOTIDE SEQUENCE [LARGE SCALE GENOMIC DNA]</scope>
    <source>
        <strain evidence="7">DSM 4029</strain>
    </source>
</reference>
<proteinExistence type="predicted"/>
<dbReference type="AlphaFoldDB" id="A0AAQ1RX90"/>
<dbReference type="CDD" id="cd06267">
    <property type="entry name" value="PBP1_LacI_sugar_binding-like"/>
    <property type="match status" value="1"/>
</dbReference>